<sequence length="232" mass="25878">MSLLPLWAEVTLRTLSAVCILFVMTKILGKRQISQLSLFEYITGISIGNIAAYISLDTDNDWYLGLLAMSVWVIVSVGMEFATLKSKWVRDIVDGKGTVLVEKGAILEKNMAKERVTLDEFMEKMRSKSIHALADVEFAVMESNGDITFLLKKEQQPLTAKSLGWAVQPEREPQSIVMDGIIINDALRRAGFDEVWLRKQLAAKGVQLEEVYLAQVDDAGVITIQTGERSIP</sequence>
<name>A0A2V2YMR6_9BACL</name>
<evidence type="ECO:0000256" key="5">
    <source>
        <dbReference type="ARBA" id="ARBA00022989"/>
    </source>
</evidence>
<keyword evidence="4 7" id="KW-0812">Transmembrane</keyword>
<comment type="subcellular location">
    <subcellularLocation>
        <location evidence="1">Cell membrane</location>
        <topology evidence="1">Multi-pass membrane protein</topology>
    </subcellularLocation>
</comment>
<evidence type="ECO:0000256" key="1">
    <source>
        <dbReference type="ARBA" id="ARBA00004651"/>
    </source>
</evidence>
<feature type="transmembrane region" description="Helical" evidence="7">
    <location>
        <begin position="6"/>
        <end position="24"/>
    </location>
</feature>
<evidence type="ECO:0000256" key="3">
    <source>
        <dbReference type="ARBA" id="ARBA00022475"/>
    </source>
</evidence>
<dbReference type="Pfam" id="PF04239">
    <property type="entry name" value="DUF421"/>
    <property type="match status" value="1"/>
</dbReference>
<dbReference type="InterPro" id="IPR023090">
    <property type="entry name" value="UPF0702_alpha/beta_dom_sf"/>
</dbReference>
<evidence type="ECO:0000313" key="9">
    <source>
        <dbReference type="EMBL" id="PWV95722.1"/>
    </source>
</evidence>
<evidence type="ECO:0000259" key="8">
    <source>
        <dbReference type="Pfam" id="PF04239"/>
    </source>
</evidence>
<dbReference type="GO" id="GO:0005886">
    <property type="term" value="C:plasma membrane"/>
    <property type="evidence" value="ECO:0007669"/>
    <property type="project" value="UniProtKB-SubCell"/>
</dbReference>
<dbReference type="PANTHER" id="PTHR34582">
    <property type="entry name" value="UPF0702 TRANSMEMBRANE PROTEIN YCAP"/>
    <property type="match status" value="1"/>
</dbReference>
<feature type="transmembrane region" description="Helical" evidence="7">
    <location>
        <begin position="36"/>
        <end position="56"/>
    </location>
</feature>
<organism evidence="9 10">
    <name type="scientific">Paenibacillus cellulosilyticus</name>
    <dbReference type="NCBI Taxonomy" id="375489"/>
    <lineage>
        <taxon>Bacteria</taxon>
        <taxon>Bacillati</taxon>
        <taxon>Bacillota</taxon>
        <taxon>Bacilli</taxon>
        <taxon>Bacillales</taxon>
        <taxon>Paenibacillaceae</taxon>
        <taxon>Paenibacillus</taxon>
    </lineage>
</organism>
<feature type="transmembrane region" description="Helical" evidence="7">
    <location>
        <begin position="62"/>
        <end position="82"/>
    </location>
</feature>
<dbReference type="PANTHER" id="PTHR34582:SF7">
    <property type="entry name" value="UPF0702 TRANSMEMBRANE PROTEIN YDFS"/>
    <property type="match status" value="1"/>
</dbReference>
<dbReference type="EMBL" id="QGTQ01000025">
    <property type="protein sequence ID" value="PWV95722.1"/>
    <property type="molecule type" value="Genomic_DNA"/>
</dbReference>
<proteinExistence type="inferred from homology"/>
<comment type="caution">
    <text evidence="9">The sequence shown here is derived from an EMBL/GenBank/DDBJ whole genome shotgun (WGS) entry which is preliminary data.</text>
</comment>
<dbReference type="Proteomes" id="UP000246635">
    <property type="component" value="Unassembled WGS sequence"/>
</dbReference>
<keyword evidence="3" id="KW-1003">Cell membrane</keyword>
<accession>A0A2V2YMR6</accession>
<evidence type="ECO:0000256" key="6">
    <source>
        <dbReference type="ARBA" id="ARBA00023136"/>
    </source>
</evidence>
<evidence type="ECO:0000256" key="7">
    <source>
        <dbReference type="SAM" id="Phobius"/>
    </source>
</evidence>
<reference evidence="9 10" key="1">
    <citation type="submission" date="2018-05" db="EMBL/GenBank/DDBJ databases">
        <title>Genomic Encyclopedia of Type Strains, Phase III (KMG-III): the genomes of soil and plant-associated and newly described type strains.</title>
        <authorList>
            <person name="Whitman W."/>
        </authorList>
    </citation>
    <scope>NUCLEOTIDE SEQUENCE [LARGE SCALE GENOMIC DNA]</scope>
    <source>
        <strain evidence="9 10">CECT 5696</strain>
    </source>
</reference>
<feature type="domain" description="YetF C-terminal" evidence="8">
    <location>
        <begin position="85"/>
        <end position="217"/>
    </location>
</feature>
<keyword evidence="10" id="KW-1185">Reference proteome</keyword>
<keyword evidence="6 7" id="KW-0472">Membrane</keyword>
<dbReference type="AlphaFoldDB" id="A0A2V2YMR6"/>
<gene>
    <name evidence="9" type="ORF">DFQ01_12568</name>
</gene>
<evidence type="ECO:0000256" key="2">
    <source>
        <dbReference type="ARBA" id="ARBA00006448"/>
    </source>
</evidence>
<dbReference type="Gene3D" id="3.30.240.20">
    <property type="entry name" value="bsu07140 like domains"/>
    <property type="match status" value="2"/>
</dbReference>
<dbReference type="InterPro" id="IPR007353">
    <property type="entry name" value="DUF421"/>
</dbReference>
<evidence type="ECO:0000313" key="10">
    <source>
        <dbReference type="Proteomes" id="UP000246635"/>
    </source>
</evidence>
<comment type="similarity">
    <text evidence="2">Belongs to the UPF0702 family.</text>
</comment>
<protein>
    <submittedName>
        <fullName evidence="9">Uncharacterized membrane protein YcaP (DUF421 family)</fullName>
    </submittedName>
</protein>
<keyword evidence="5 7" id="KW-1133">Transmembrane helix</keyword>
<dbReference type="RefSeq" id="WP_245946844.1">
    <property type="nucleotide sequence ID" value="NZ_QGTQ01000025.1"/>
</dbReference>
<evidence type="ECO:0000256" key="4">
    <source>
        <dbReference type="ARBA" id="ARBA00022692"/>
    </source>
</evidence>